<dbReference type="GO" id="GO:0016705">
    <property type="term" value="F:oxidoreductase activity, acting on paired donors, with incorporation or reduction of molecular oxygen"/>
    <property type="evidence" value="ECO:0007669"/>
    <property type="project" value="InterPro"/>
</dbReference>
<gene>
    <name evidence="3" type="ORF">RSO01_42430</name>
</gene>
<dbReference type="PANTHER" id="PTHR43244">
    <property type="match status" value="1"/>
</dbReference>
<dbReference type="Gene3D" id="3.20.20.30">
    <property type="entry name" value="Luciferase-like domain"/>
    <property type="match status" value="1"/>
</dbReference>
<keyword evidence="1" id="KW-0560">Oxidoreductase</keyword>
<dbReference type="Pfam" id="PF00296">
    <property type="entry name" value="Bac_luciferase"/>
    <property type="match status" value="1"/>
</dbReference>
<feature type="domain" description="Luciferase-like" evidence="2">
    <location>
        <begin position="10"/>
        <end position="291"/>
    </location>
</feature>
<sequence length="322" mass="35132">MVKLGYKLMSEQHGPADLVRNARRAEQAGFDFAAISDHYFPWLEEQGHSPFAWSVLGAVAEATEHLGLMTAVTCPIMRYHPAIIAQATATMGLLTDGRFTLGLGAGERLNEHVVGAGWPGVVERHERLSEALDIIQGLLSGKLTTYRGHYFKLDHARLFDRPRRKPPVVVAAGGPEAGRLAGEKADGLMVTEPEKELIKAFTGAGGKGPRYAEVAMCCAADEEQARKTAHRYHRWSLAGWSVLAELPHDEAFAAASEHISVETIGKEISCGPSADRHLEAIHELTAIGCDHIILTQIGPDQDFFFELFERKLAPALRAKKAA</sequence>
<evidence type="ECO:0000256" key="1">
    <source>
        <dbReference type="ARBA" id="ARBA00023002"/>
    </source>
</evidence>
<dbReference type="PANTHER" id="PTHR43244:SF1">
    <property type="entry name" value="5,10-METHYLENETETRAHYDROMETHANOPTERIN REDUCTASE"/>
    <property type="match status" value="1"/>
</dbReference>
<reference evidence="3 4" key="1">
    <citation type="submission" date="2019-07" db="EMBL/GenBank/DDBJ databases">
        <title>Whole genome shotgun sequence of Reyranella soli NBRC 108950.</title>
        <authorList>
            <person name="Hosoyama A."/>
            <person name="Uohara A."/>
            <person name="Ohji S."/>
            <person name="Ichikawa N."/>
        </authorList>
    </citation>
    <scope>NUCLEOTIDE SEQUENCE [LARGE SCALE GENOMIC DNA]</scope>
    <source>
        <strain evidence="3 4">NBRC 108950</strain>
    </source>
</reference>
<dbReference type="InterPro" id="IPR050564">
    <property type="entry name" value="F420-G6PD/mer"/>
</dbReference>
<protein>
    <submittedName>
        <fullName evidence="3">LLM class F420-dependent oxidoreductase</fullName>
    </submittedName>
</protein>
<dbReference type="CDD" id="cd01097">
    <property type="entry name" value="Tetrahydromethanopterin_reductase"/>
    <property type="match status" value="1"/>
</dbReference>
<evidence type="ECO:0000313" key="3">
    <source>
        <dbReference type="EMBL" id="GEP57077.1"/>
    </source>
</evidence>
<organism evidence="3 4">
    <name type="scientific">Reyranella soli</name>
    <dbReference type="NCBI Taxonomy" id="1230389"/>
    <lineage>
        <taxon>Bacteria</taxon>
        <taxon>Pseudomonadati</taxon>
        <taxon>Pseudomonadota</taxon>
        <taxon>Alphaproteobacteria</taxon>
        <taxon>Hyphomicrobiales</taxon>
        <taxon>Reyranellaceae</taxon>
        <taxon>Reyranella</taxon>
    </lineage>
</organism>
<dbReference type="Proteomes" id="UP000321058">
    <property type="component" value="Unassembled WGS sequence"/>
</dbReference>
<dbReference type="InterPro" id="IPR036661">
    <property type="entry name" value="Luciferase-like_sf"/>
</dbReference>
<evidence type="ECO:0000259" key="2">
    <source>
        <dbReference type="Pfam" id="PF00296"/>
    </source>
</evidence>
<dbReference type="SUPFAM" id="SSF51679">
    <property type="entry name" value="Bacterial luciferase-like"/>
    <property type="match status" value="1"/>
</dbReference>
<proteinExistence type="predicted"/>
<dbReference type="AlphaFoldDB" id="A0A512NDQ6"/>
<name>A0A512NDQ6_9HYPH</name>
<evidence type="ECO:0000313" key="4">
    <source>
        <dbReference type="Proteomes" id="UP000321058"/>
    </source>
</evidence>
<comment type="caution">
    <text evidence="3">The sequence shown here is derived from an EMBL/GenBank/DDBJ whole genome shotgun (WGS) entry which is preliminary data.</text>
</comment>
<dbReference type="NCBIfam" id="TIGR03557">
    <property type="entry name" value="F420_G6P_family"/>
    <property type="match status" value="1"/>
</dbReference>
<dbReference type="InterPro" id="IPR011251">
    <property type="entry name" value="Luciferase-like_dom"/>
</dbReference>
<dbReference type="RefSeq" id="WP_218037413.1">
    <property type="nucleotide sequence ID" value="NZ_BKAJ01000074.1"/>
</dbReference>
<dbReference type="EMBL" id="BKAJ01000074">
    <property type="protein sequence ID" value="GEP57077.1"/>
    <property type="molecule type" value="Genomic_DNA"/>
</dbReference>
<accession>A0A512NDQ6</accession>
<dbReference type="InterPro" id="IPR019945">
    <property type="entry name" value="F420_G6P_DH-rel"/>
</dbReference>
<keyword evidence="4" id="KW-1185">Reference proteome</keyword>